<sequence>MVSTEKLAPGSIVGIFFEKEQSMQTDKTDSASATPEQLAMLTGEFALALAKAKPSAALMQHLLRSRVATRKMIIAALSTQGRISHTIDPRLVQCQKLWEKLGVVLDCMDNLVMPEIPSGWRGIAIIPPLTNEALLALCKKHFPIWSKRDGLDNILREQNRPRCTYVVVHRGGMEPDKEHRNKSHDDAVNEGLYFLTLKERICIELLHFIKTGKHFDVKGTMTVTSSLTMGGDAFNVYWSSHIQTFIVDGCRTVTSYSTNGLRQAVFFGLKPYR</sequence>
<dbReference type="Proteomes" id="UP000177122">
    <property type="component" value="Unassembled WGS sequence"/>
</dbReference>
<evidence type="ECO:0000313" key="1">
    <source>
        <dbReference type="EMBL" id="OGZ06316.1"/>
    </source>
</evidence>
<gene>
    <name evidence="1" type="ORF">A2845_00760</name>
</gene>
<dbReference type="AlphaFoldDB" id="A0A1G2CY69"/>
<proteinExistence type="predicted"/>
<name>A0A1G2CY69_9BACT</name>
<evidence type="ECO:0000313" key="2">
    <source>
        <dbReference type="Proteomes" id="UP000177122"/>
    </source>
</evidence>
<accession>A0A1G2CY69</accession>
<organism evidence="1 2">
    <name type="scientific">Candidatus Lloydbacteria bacterium RIFCSPHIGHO2_01_FULL_49_22</name>
    <dbReference type="NCBI Taxonomy" id="1798658"/>
    <lineage>
        <taxon>Bacteria</taxon>
        <taxon>Candidatus Lloydiibacteriota</taxon>
    </lineage>
</organism>
<comment type="caution">
    <text evidence="1">The sequence shown here is derived from an EMBL/GenBank/DDBJ whole genome shotgun (WGS) entry which is preliminary data.</text>
</comment>
<protein>
    <submittedName>
        <fullName evidence="1">Uncharacterized protein</fullName>
    </submittedName>
</protein>
<dbReference type="EMBL" id="MHLI01000004">
    <property type="protein sequence ID" value="OGZ06316.1"/>
    <property type="molecule type" value="Genomic_DNA"/>
</dbReference>
<reference evidence="1 2" key="1">
    <citation type="journal article" date="2016" name="Nat. Commun.">
        <title>Thousands of microbial genomes shed light on interconnected biogeochemical processes in an aquifer system.</title>
        <authorList>
            <person name="Anantharaman K."/>
            <person name="Brown C.T."/>
            <person name="Hug L.A."/>
            <person name="Sharon I."/>
            <person name="Castelle C.J."/>
            <person name="Probst A.J."/>
            <person name="Thomas B.C."/>
            <person name="Singh A."/>
            <person name="Wilkins M.J."/>
            <person name="Karaoz U."/>
            <person name="Brodie E.L."/>
            <person name="Williams K.H."/>
            <person name="Hubbard S.S."/>
            <person name="Banfield J.F."/>
        </authorList>
    </citation>
    <scope>NUCLEOTIDE SEQUENCE [LARGE SCALE GENOMIC DNA]</scope>
</reference>